<protein>
    <submittedName>
        <fullName evidence="1">Uncharacterized protein</fullName>
    </submittedName>
</protein>
<sequence>MMHVHQQGETGIHAVNDILLHPGLGREWRCGKRQRYAQAKRARSWFKGEMVRVFHGLLLFFVACQERNH</sequence>
<reference evidence="1" key="1">
    <citation type="journal article" date="2015" name="Nature">
        <title>Complex archaea that bridge the gap between prokaryotes and eukaryotes.</title>
        <authorList>
            <person name="Spang A."/>
            <person name="Saw J.H."/>
            <person name="Jorgensen S.L."/>
            <person name="Zaremba-Niedzwiedzka K."/>
            <person name="Martijn J."/>
            <person name="Lind A.E."/>
            <person name="van Eijk R."/>
            <person name="Schleper C."/>
            <person name="Guy L."/>
            <person name="Ettema T.J."/>
        </authorList>
    </citation>
    <scope>NUCLEOTIDE SEQUENCE</scope>
</reference>
<gene>
    <name evidence="1" type="ORF">LCGC14_2591680</name>
</gene>
<evidence type="ECO:0000313" key="1">
    <source>
        <dbReference type="EMBL" id="KKL06871.1"/>
    </source>
</evidence>
<name>A0A0F9CMJ1_9ZZZZ</name>
<organism evidence="1">
    <name type="scientific">marine sediment metagenome</name>
    <dbReference type="NCBI Taxonomy" id="412755"/>
    <lineage>
        <taxon>unclassified sequences</taxon>
        <taxon>metagenomes</taxon>
        <taxon>ecological metagenomes</taxon>
    </lineage>
</organism>
<dbReference type="AlphaFoldDB" id="A0A0F9CMJ1"/>
<proteinExistence type="predicted"/>
<comment type="caution">
    <text evidence="1">The sequence shown here is derived from an EMBL/GenBank/DDBJ whole genome shotgun (WGS) entry which is preliminary data.</text>
</comment>
<feature type="non-terminal residue" evidence="1">
    <location>
        <position position="69"/>
    </location>
</feature>
<dbReference type="EMBL" id="LAZR01043521">
    <property type="protein sequence ID" value="KKL06871.1"/>
    <property type="molecule type" value="Genomic_DNA"/>
</dbReference>
<accession>A0A0F9CMJ1</accession>